<keyword evidence="1" id="KW-0472">Membrane</keyword>
<accession>A0A7W6S1P9</accession>
<organism evidence="2 3">
    <name type="scientific">Roseospira goensis</name>
    <dbReference type="NCBI Taxonomy" id="391922"/>
    <lineage>
        <taxon>Bacteria</taxon>
        <taxon>Pseudomonadati</taxon>
        <taxon>Pseudomonadota</taxon>
        <taxon>Alphaproteobacteria</taxon>
        <taxon>Rhodospirillales</taxon>
        <taxon>Rhodospirillaceae</taxon>
        <taxon>Roseospira</taxon>
    </lineage>
</organism>
<reference evidence="2 3" key="1">
    <citation type="submission" date="2020-08" db="EMBL/GenBank/DDBJ databases">
        <title>Genome sequencing of Purple Non-Sulfur Bacteria from various extreme environments.</title>
        <authorList>
            <person name="Mayer M."/>
        </authorList>
    </citation>
    <scope>NUCLEOTIDE SEQUENCE [LARGE SCALE GENOMIC DNA]</scope>
    <source>
        <strain evidence="2 3">JA135</strain>
    </source>
</reference>
<dbReference type="Proteomes" id="UP000555728">
    <property type="component" value="Unassembled WGS sequence"/>
</dbReference>
<proteinExistence type="predicted"/>
<feature type="transmembrane region" description="Helical" evidence="1">
    <location>
        <begin position="21"/>
        <end position="43"/>
    </location>
</feature>
<comment type="caution">
    <text evidence="2">The sequence shown here is derived from an EMBL/GenBank/DDBJ whole genome shotgun (WGS) entry which is preliminary data.</text>
</comment>
<sequence length="228" mass="24473">MTRRTAETPFILDDGDDSGKAALGCLATVVVLVVVGAAVALLVDFSPDTATDEAGSARDLPITRVEALDKKTAVPDARGQLLARNLEPGDESGMVAGRTGVVADLFSDYYARGVEPEVMERELGRRSVCYNGRRARLVRPILAPESQGFALTFGADDHADGDPYPRLEFFHGIAGDLDYVYYVSLTREPVAGFEPMGTRIPNTRKAVGRVMLEWVAEVANTSCPPAPS</sequence>
<gene>
    <name evidence="2" type="ORF">GGD88_002288</name>
</gene>
<keyword evidence="1" id="KW-1133">Transmembrane helix</keyword>
<protein>
    <submittedName>
        <fullName evidence="2">Uncharacterized protein</fullName>
    </submittedName>
</protein>
<evidence type="ECO:0000313" key="3">
    <source>
        <dbReference type="Proteomes" id="UP000555728"/>
    </source>
</evidence>
<keyword evidence="1" id="KW-0812">Transmembrane</keyword>
<evidence type="ECO:0000313" key="2">
    <source>
        <dbReference type="EMBL" id="MBB4286554.1"/>
    </source>
</evidence>
<dbReference type="EMBL" id="JACIGI010000018">
    <property type="protein sequence ID" value="MBB4286554.1"/>
    <property type="molecule type" value="Genomic_DNA"/>
</dbReference>
<dbReference type="AlphaFoldDB" id="A0A7W6S1P9"/>
<name>A0A7W6S1P9_9PROT</name>
<evidence type="ECO:0000256" key="1">
    <source>
        <dbReference type="SAM" id="Phobius"/>
    </source>
</evidence>
<keyword evidence="3" id="KW-1185">Reference proteome</keyword>
<dbReference type="RefSeq" id="WP_184435508.1">
    <property type="nucleotide sequence ID" value="NZ_JACIGI010000018.1"/>
</dbReference>